<reference evidence="2" key="2">
    <citation type="journal article" date="2015" name="Fish Shellfish Immunol.">
        <title>Early steps in the European eel (Anguilla anguilla)-Vibrio vulnificus interaction in the gills: Role of the RtxA13 toxin.</title>
        <authorList>
            <person name="Callol A."/>
            <person name="Pajuelo D."/>
            <person name="Ebbesson L."/>
            <person name="Teles M."/>
            <person name="MacKenzie S."/>
            <person name="Amaro C."/>
        </authorList>
    </citation>
    <scope>NUCLEOTIDE SEQUENCE</scope>
</reference>
<reference evidence="2" key="1">
    <citation type="submission" date="2014-11" db="EMBL/GenBank/DDBJ databases">
        <authorList>
            <person name="Amaro Gonzalez C."/>
        </authorList>
    </citation>
    <scope>NUCLEOTIDE SEQUENCE</scope>
</reference>
<evidence type="ECO:0000313" key="2">
    <source>
        <dbReference type="EMBL" id="JAH18647.1"/>
    </source>
</evidence>
<organism evidence="2">
    <name type="scientific">Anguilla anguilla</name>
    <name type="common">European freshwater eel</name>
    <name type="synonym">Muraena anguilla</name>
    <dbReference type="NCBI Taxonomy" id="7936"/>
    <lineage>
        <taxon>Eukaryota</taxon>
        <taxon>Metazoa</taxon>
        <taxon>Chordata</taxon>
        <taxon>Craniata</taxon>
        <taxon>Vertebrata</taxon>
        <taxon>Euteleostomi</taxon>
        <taxon>Actinopterygii</taxon>
        <taxon>Neopterygii</taxon>
        <taxon>Teleostei</taxon>
        <taxon>Anguilliformes</taxon>
        <taxon>Anguillidae</taxon>
        <taxon>Anguilla</taxon>
    </lineage>
</organism>
<feature type="transmembrane region" description="Helical" evidence="1">
    <location>
        <begin position="6"/>
        <end position="28"/>
    </location>
</feature>
<evidence type="ECO:0000256" key="1">
    <source>
        <dbReference type="SAM" id="Phobius"/>
    </source>
</evidence>
<dbReference type="EMBL" id="GBXM01089930">
    <property type="protein sequence ID" value="JAH18647.1"/>
    <property type="molecule type" value="Transcribed_RNA"/>
</dbReference>
<name>A0A0E9QQ76_ANGAN</name>
<keyword evidence="1" id="KW-0472">Membrane</keyword>
<proteinExistence type="predicted"/>
<protein>
    <submittedName>
        <fullName evidence="2">Uncharacterized protein</fullName>
    </submittedName>
</protein>
<accession>A0A0E9QQ76</accession>
<keyword evidence="1" id="KW-0812">Transmembrane</keyword>
<keyword evidence="1" id="KW-1133">Transmembrane helix</keyword>
<sequence>MIHSLFFLLLFLIAGFHLFNLLLSLFIIRSD</sequence>
<dbReference type="AlphaFoldDB" id="A0A0E9QQ76"/>